<dbReference type="Proteomes" id="UP000609879">
    <property type="component" value="Unassembled WGS sequence"/>
</dbReference>
<accession>A0ABQ3Y0C7</accession>
<reference evidence="1 2" key="1">
    <citation type="submission" date="2021-01" db="EMBL/GenBank/DDBJ databases">
        <title>Whole genome shotgun sequence of Actinoplanes deccanensis NBRC 13994.</title>
        <authorList>
            <person name="Komaki H."/>
            <person name="Tamura T."/>
        </authorList>
    </citation>
    <scope>NUCLEOTIDE SEQUENCE [LARGE SCALE GENOMIC DNA]</scope>
    <source>
        <strain evidence="1 2">NBRC 13994</strain>
    </source>
</reference>
<protein>
    <submittedName>
        <fullName evidence="1">Uncharacterized protein</fullName>
    </submittedName>
</protein>
<dbReference type="RefSeq" id="WP_203761356.1">
    <property type="nucleotide sequence ID" value="NZ_BAAABO010000029.1"/>
</dbReference>
<sequence length="62" mass="6946">MNDIKAADLPDGSVVANNKHAFIKTHPTRTAQWRGTNGGFFGDWYIDELFTEGKTTVVREGY</sequence>
<comment type="caution">
    <text evidence="1">The sequence shown here is derived from an EMBL/GenBank/DDBJ whole genome shotgun (WGS) entry which is preliminary data.</text>
</comment>
<dbReference type="EMBL" id="BOMI01000033">
    <property type="protein sequence ID" value="GID73437.1"/>
    <property type="molecule type" value="Genomic_DNA"/>
</dbReference>
<organism evidence="1 2">
    <name type="scientific">Paractinoplanes deccanensis</name>
    <dbReference type="NCBI Taxonomy" id="113561"/>
    <lineage>
        <taxon>Bacteria</taxon>
        <taxon>Bacillati</taxon>
        <taxon>Actinomycetota</taxon>
        <taxon>Actinomycetes</taxon>
        <taxon>Micromonosporales</taxon>
        <taxon>Micromonosporaceae</taxon>
        <taxon>Paractinoplanes</taxon>
    </lineage>
</organism>
<name>A0ABQ3Y0C7_9ACTN</name>
<keyword evidence="2" id="KW-1185">Reference proteome</keyword>
<gene>
    <name evidence="1" type="ORF">Ade02nite_20780</name>
</gene>
<evidence type="ECO:0000313" key="1">
    <source>
        <dbReference type="EMBL" id="GID73437.1"/>
    </source>
</evidence>
<evidence type="ECO:0000313" key="2">
    <source>
        <dbReference type="Proteomes" id="UP000609879"/>
    </source>
</evidence>
<proteinExistence type="predicted"/>